<name>A0A415SAP9_MEDGN</name>
<accession>A0A415SAP9</accession>
<proteinExistence type="predicted"/>
<dbReference type="EMBL" id="QRQE01000013">
    <property type="protein sequence ID" value="RHM77691.1"/>
    <property type="molecule type" value="Genomic_DNA"/>
</dbReference>
<evidence type="ECO:0000313" key="1">
    <source>
        <dbReference type="EMBL" id="RHM77691.1"/>
    </source>
</evidence>
<dbReference type="RefSeq" id="WP_118444464.1">
    <property type="nucleotide sequence ID" value="NZ_QRQE01000013.1"/>
</dbReference>
<gene>
    <name evidence="1" type="ORF">DWZ50_07050</name>
</gene>
<sequence>MDLAALFIKSIQCCQDAEYVLQALNCVNKEFSTFLRPNTREELCIQFFFECEGDVLNPKKEYYDLIELWKAAEPYIWNWKQSDIMGFWVMHMISETELVWQINQYNQIIDRESGRHLKVLKELSESIEDISNKKYMVDFLSDCSYCGIQGIYSLNRFDEQCYHPYRDFLMRKLYYLLCNGGEVVVVAGEKRLTPRRIFCFKMKDFLWEKKGVRSKKLRQQVLEENLEIRRKSVIPGFLLDDLW</sequence>
<dbReference type="Proteomes" id="UP000285610">
    <property type="component" value="Unassembled WGS sequence"/>
</dbReference>
<protein>
    <submittedName>
        <fullName evidence="1">Uncharacterized protein</fullName>
    </submittedName>
</protein>
<reference evidence="1 2" key="1">
    <citation type="submission" date="2018-08" db="EMBL/GenBank/DDBJ databases">
        <title>A genome reference for cultivated species of the human gut microbiota.</title>
        <authorList>
            <person name="Zou Y."/>
            <person name="Xue W."/>
            <person name="Luo G."/>
        </authorList>
    </citation>
    <scope>NUCLEOTIDE SEQUENCE [LARGE SCALE GENOMIC DNA]</scope>
    <source>
        <strain evidence="1 2">AF33-12</strain>
    </source>
</reference>
<organism evidence="1 2">
    <name type="scientific">Mediterraneibacter gnavus</name>
    <name type="common">Ruminococcus gnavus</name>
    <dbReference type="NCBI Taxonomy" id="33038"/>
    <lineage>
        <taxon>Bacteria</taxon>
        <taxon>Bacillati</taxon>
        <taxon>Bacillota</taxon>
        <taxon>Clostridia</taxon>
        <taxon>Lachnospirales</taxon>
        <taxon>Lachnospiraceae</taxon>
        <taxon>Mediterraneibacter</taxon>
    </lineage>
</organism>
<comment type="caution">
    <text evidence="1">The sequence shown here is derived from an EMBL/GenBank/DDBJ whole genome shotgun (WGS) entry which is preliminary data.</text>
</comment>
<evidence type="ECO:0000313" key="2">
    <source>
        <dbReference type="Proteomes" id="UP000285610"/>
    </source>
</evidence>
<dbReference type="AlphaFoldDB" id="A0A415SAP9"/>